<dbReference type="RefSeq" id="WP_243013487.1">
    <property type="nucleotide sequence ID" value="NZ_JALGAR010000009.1"/>
</dbReference>
<feature type="transmembrane region" description="Helical" evidence="7">
    <location>
        <begin position="62"/>
        <end position="83"/>
    </location>
</feature>
<comment type="subcellular location">
    <subcellularLocation>
        <location evidence="1 7">Cell membrane</location>
        <topology evidence="1 7">Multi-pass membrane protein</topology>
    </subcellularLocation>
</comment>
<keyword evidence="4 7" id="KW-0812">Transmembrane</keyword>
<name>A0AA41R138_9MICO</name>
<evidence type="ECO:0000259" key="8">
    <source>
        <dbReference type="Pfam" id="PF09335"/>
    </source>
</evidence>
<dbReference type="InterPro" id="IPR032816">
    <property type="entry name" value="VTT_dom"/>
</dbReference>
<dbReference type="GO" id="GO:0005886">
    <property type="term" value="C:plasma membrane"/>
    <property type="evidence" value="ECO:0007669"/>
    <property type="project" value="UniProtKB-SubCell"/>
</dbReference>
<evidence type="ECO:0000313" key="9">
    <source>
        <dbReference type="EMBL" id="MCI4660058.1"/>
    </source>
</evidence>
<feature type="domain" description="VTT" evidence="8">
    <location>
        <begin position="42"/>
        <end position="165"/>
    </location>
</feature>
<reference evidence="9" key="1">
    <citation type="submission" date="2022-03" db="EMBL/GenBank/DDBJ databases">
        <title>Cryobacterium sp. nov. strain ZS14-85, isolated from Antarctic soil.</title>
        <authorList>
            <person name="Li J."/>
            <person name="Niu G."/>
        </authorList>
    </citation>
    <scope>NUCLEOTIDE SEQUENCE</scope>
    <source>
        <strain evidence="9">ZS14-85</strain>
    </source>
</reference>
<dbReference type="EMBL" id="JALGAR010000009">
    <property type="protein sequence ID" value="MCI4660058.1"/>
    <property type="molecule type" value="Genomic_DNA"/>
</dbReference>
<evidence type="ECO:0000256" key="4">
    <source>
        <dbReference type="ARBA" id="ARBA00022692"/>
    </source>
</evidence>
<dbReference type="PANTHER" id="PTHR30353:SF0">
    <property type="entry name" value="TRANSMEMBRANE PROTEIN"/>
    <property type="match status" value="1"/>
</dbReference>
<protein>
    <submittedName>
        <fullName evidence="9">VTT domain-containing protein</fullName>
    </submittedName>
</protein>
<comment type="similarity">
    <text evidence="2 7">Belongs to the DedA family.</text>
</comment>
<gene>
    <name evidence="9" type="ORF">MQH31_19795</name>
</gene>
<sequence length="208" mass="22438">MTLLHAGGILDPASILTGSGPWVILAIMGIIFIETGLLFPFLPGDSLVFTAALLALPLGIPLPVLVLVVAIAAIAGDGVGYLIGRKYGRRLFTPNARILKTRYLDQADAFLAKYGGRSLVLARFVPIVRTYIPPVVGMSTMHYRTFLKWNAIGGVAWALILTLAGFWLGQIPFVADNIDVISIIIVIVSIVPIAVDLLRRRSARAQDH</sequence>
<accession>A0AA41R138</accession>
<organism evidence="9 10">
    <name type="scientific">Cryobacterium zhongshanensis</name>
    <dbReference type="NCBI Taxonomy" id="2928153"/>
    <lineage>
        <taxon>Bacteria</taxon>
        <taxon>Bacillati</taxon>
        <taxon>Actinomycetota</taxon>
        <taxon>Actinomycetes</taxon>
        <taxon>Micrococcales</taxon>
        <taxon>Microbacteriaceae</taxon>
        <taxon>Cryobacterium</taxon>
    </lineage>
</organism>
<dbReference type="PANTHER" id="PTHR30353">
    <property type="entry name" value="INNER MEMBRANE PROTEIN DEDA-RELATED"/>
    <property type="match status" value="1"/>
</dbReference>
<dbReference type="AlphaFoldDB" id="A0AA41R138"/>
<keyword evidence="10" id="KW-1185">Reference proteome</keyword>
<evidence type="ECO:0000313" key="10">
    <source>
        <dbReference type="Proteomes" id="UP001165341"/>
    </source>
</evidence>
<proteinExistence type="inferred from homology"/>
<keyword evidence="5 7" id="KW-1133">Transmembrane helix</keyword>
<evidence type="ECO:0000256" key="6">
    <source>
        <dbReference type="ARBA" id="ARBA00023136"/>
    </source>
</evidence>
<dbReference type="InterPro" id="IPR032818">
    <property type="entry name" value="DedA-like"/>
</dbReference>
<evidence type="ECO:0000256" key="2">
    <source>
        <dbReference type="ARBA" id="ARBA00010792"/>
    </source>
</evidence>
<feature type="transmembrane region" description="Helical" evidence="7">
    <location>
        <begin position="21"/>
        <end position="42"/>
    </location>
</feature>
<keyword evidence="3 7" id="KW-1003">Cell membrane</keyword>
<evidence type="ECO:0000256" key="5">
    <source>
        <dbReference type="ARBA" id="ARBA00022989"/>
    </source>
</evidence>
<dbReference type="Pfam" id="PF09335">
    <property type="entry name" value="VTT_dom"/>
    <property type="match status" value="1"/>
</dbReference>
<evidence type="ECO:0000256" key="3">
    <source>
        <dbReference type="ARBA" id="ARBA00022475"/>
    </source>
</evidence>
<evidence type="ECO:0000256" key="1">
    <source>
        <dbReference type="ARBA" id="ARBA00004651"/>
    </source>
</evidence>
<keyword evidence="6 7" id="KW-0472">Membrane</keyword>
<feature type="transmembrane region" description="Helical" evidence="7">
    <location>
        <begin position="149"/>
        <end position="168"/>
    </location>
</feature>
<evidence type="ECO:0000256" key="7">
    <source>
        <dbReference type="RuleBase" id="RU367016"/>
    </source>
</evidence>
<feature type="transmembrane region" description="Helical" evidence="7">
    <location>
        <begin position="180"/>
        <end position="198"/>
    </location>
</feature>
<dbReference type="Proteomes" id="UP001165341">
    <property type="component" value="Unassembled WGS sequence"/>
</dbReference>
<comment type="caution">
    <text evidence="9">The sequence shown here is derived from an EMBL/GenBank/DDBJ whole genome shotgun (WGS) entry which is preliminary data.</text>
</comment>